<dbReference type="AlphaFoldDB" id="A0A6C2YNK9"/>
<dbReference type="Gene3D" id="3.30.420.40">
    <property type="match status" value="2"/>
</dbReference>
<keyword evidence="4" id="KW-0143">Chaperone</keyword>
<dbReference type="GO" id="GO:0005524">
    <property type="term" value="F:ATP binding"/>
    <property type="evidence" value="ECO:0007669"/>
    <property type="project" value="UniProtKB-KW"/>
</dbReference>
<evidence type="ECO:0000256" key="1">
    <source>
        <dbReference type="ARBA" id="ARBA00007381"/>
    </source>
</evidence>
<name>A0A6C2YNK9_9BACT</name>
<dbReference type="SUPFAM" id="SSF53067">
    <property type="entry name" value="Actin-like ATPase domain"/>
    <property type="match status" value="2"/>
</dbReference>
<dbReference type="PROSITE" id="PS00329">
    <property type="entry name" value="HSP70_2"/>
    <property type="match status" value="1"/>
</dbReference>
<dbReference type="PROSITE" id="PS00297">
    <property type="entry name" value="HSP70_1"/>
    <property type="match status" value="1"/>
</dbReference>
<keyword evidence="8" id="KW-1185">Reference proteome</keyword>
<dbReference type="PRINTS" id="PR00301">
    <property type="entry name" value="HEATSHOCK70"/>
</dbReference>
<dbReference type="InterPro" id="IPR013126">
    <property type="entry name" value="Hsp_70_fam"/>
</dbReference>
<evidence type="ECO:0000313" key="8">
    <source>
        <dbReference type="Proteomes" id="UP000464378"/>
    </source>
</evidence>
<evidence type="ECO:0000256" key="4">
    <source>
        <dbReference type="ARBA" id="ARBA00023186"/>
    </source>
</evidence>
<gene>
    <name evidence="7" type="ORF">GMBLW1_10030</name>
</gene>
<protein>
    <recommendedName>
        <fullName evidence="9">Heat-shock protein Hsp70</fullName>
    </recommendedName>
</protein>
<feature type="region of interest" description="Disordered" evidence="6">
    <location>
        <begin position="511"/>
        <end position="576"/>
    </location>
</feature>
<evidence type="ECO:0000256" key="2">
    <source>
        <dbReference type="ARBA" id="ARBA00022741"/>
    </source>
</evidence>
<organism evidence="7">
    <name type="scientific">Tuwongella immobilis</name>
    <dbReference type="NCBI Taxonomy" id="692036"/>
    <lineage>
        <taxon>Bacteria</taxon>
        <taxon>Pseudomonadati</taxon>
        <taxon>Planctomycetota</taxon>
        <taxon>Planctomycetia</taxon>
        <taxon>Gemmatales</taxon>
        <taxon>Gemmataceae</taxon>
        <taxon>Tuwongella</taxon>
    </lineage>
</organism>
<dbReference type="InterPro" id="IPR029047">
    <property type="entry name" value="HSP70_peptide-bd_sf"/>
</dbReference>
<accession>A0A6C2YNK9</accession>
<keyword evidence="3 5" id="KW-0067">ATP-binding</keyword>
<evidence type="ECO:0000313" key="7">
    <source>
        <dbReference type="EMBL" id="VIP02957.1"/>
    </source>
</evidence>
<keyword evidence="7" id="KW-0346">Stress response</keyword>
<evidence type="ECO:0000256" key="6">
    <source>
        <dbReference type="SAM" id="MobiDB-lite"/>
    </source>
</evidence>
<dbReference type="Gene3D" id="2.60.34.10">
    <property type="entry name" value="Substrate Binding Domain Of DNAk, Chain A, domain 1"/>
    <property type="match status" value="1"/>
</dbReference>
<dbReference type="Proteomes" id="UP000464378">
    <property type="component" value="Chromosome"/>
</dbReference>
<dbReference type="FunFam" id="3.90.640.10:FF:000003">
    <property type="entry name" value="Molecular chaperone DnaK"/>
    <property type="match status" value="1"/>
</dbReference>
<dbReference type="EMBL" id="LR586016">
    <property type="protein sequence ID" value="VIP02957.1"/>
    <property type="molecule type" value="Genomic_DNA"/>
</dbReference>
<sequence length="640" mass="69857">MSEIIVGIDLGTTNSEIAFVHNGQAKVITEGGDPILPSMVGVTEDGRLLVGRAAKNQWVLAPQRTIKSIKRKMGESVQVPLGNTTYRPPEISALILRALVDRAQREAGITVRKAVITVPAYFNDSQRQATREAGELAGLEVVRILNEPTAAALTYQPAPEACERILVYDFGGGTFDVSIVQTERGVVEVLASKGDTQLGGDDFDEILLNFVAERFLGEHGIDLRSDRVSKARLLRAVEAAKRGLSDHPFARIDEEFIAEKDGVPLHLSMELARSDYEDLIRPLLDRSMDCVNSALMDAELTANDLSRVILVGGSTRTPLIGQLLEARLGQVAHREINPDLCVAMGAAIQGAMIAGQDVGQVLIDITPHSLGIKCYAPMDEHGRSTLHRFAPIIPRNTALPVSRSELFRTVADMQAEVDIEVFQGESNDVRENHRLGVFTVSGLARAPSGNPIVVQFDLTLDGILKVSARERQTGLSKQITIEQALKPISAEDRRSSVARLDEMFANRATNWTESATDNSDNDDDADWDESADDLDDDDLDDSDDDDLGDDTDDADDAEAAATPALPTLVVGPREGQREEVQARALLEKAERLRGKTLDEDRAEFDGLIRKVHVALTDRKWAELGTAMAELSDVLFYLEDA</sequence>
<comment type="similarity">
    <text evidence="1 5">Belongs to the heat shock protein 70 family.</text>
</comment>
<proteinExistence type="inferred from homology"/>
<dbReference type="GO" id="GO:0140662">
    <property type="term" value="F:ATP-dependent protein folding chaperone"/>
    <property type="evidence" value="ECO:0007669"/>
    <property type="project" value="InterPro"/>
</dbReference>
<reference evidence="7" key="1">
    <citation type="submission" date="2019-04" db="EMBL/GenBank/DDBJ databases">
        <authorList>
            <consortium name="Science for Life Laboratories"/>
        </authorList>
    </citation>
    <scope>NUCLEOTIDE SEQUENCE</scope>
    <source>
        <strain evidence="7">MBLW1</strain>
    </source>
</reference>
<dbReference type="PANTHER" id="PTHR19375">
    <property type="entry name" value="HEAT SHOCK PROTEIN 70KDA"/>
    <property type="match status" value="1"/>
</dbReference>
<dbReference type="EMBL" id="LR593887">
    <property type="protein sequence ID" value="VTS02959.1"/>
    <property type="molecule type" value="Genomic_DNA"/>
</dbReference>
<evidence type="ECO:0000256" key="5">
    <source>
        <dbReference type="RuleBase" id="RU003322"/>
    </source>
</evidence>
<dbReference type="KEGG" id="tim:GMBLW1_10030"/>
<dbReference type="InParanoid" id="A0A6C2YNK9"/>
<feature type="compositionally biased region" description="Acidic residues" evidence="6">
    <location>
        <begin position="519"/>
        <end position="558"/>
    </location>
</feature>
<evidence type="ECO:0008006" key="9">
    <source>
        <dbReference type="Google" id="ProtNLM"/>
    </source>
</evidence>
<evidence type="ECO:0000256" key="3">
    <source>
        <dbReference type="ARBA" id="ARBA00022840"/>
    </source>
</evidence>
<keyword evidence="2 5" id="KW-0547">Nucleotide-binding</keyword>
<dbReference type="Pfam" id="PF00012">
    <property type="entry name" value="HSP70"/>
    <property type="match status" value="1"/>
</dbReference>
<dbReference type="InterPro" id="IPR018181">
    <property type="entry name" value="Heat_shock_70_CS"/>
</dbReference>
<dbReference type="InterPro" id="IPR043129">
    <property type="entry name" value="ATPase_NBD"/>
</dbReference>
<dbReference type="SUPFAM" id="SSF100920">
    <property type="entry name" value="Heat shock protein 70kD (HSP70), peptide-binding domain"/>
    <property type="match status" value="1"/>
</dbReference>
<dbReference type="FunFam" id="3.30.420.40:FF:000071">
    <property type="entry name" value="Molecular chaperone DnaK"/>
    <property type="match status" value="1"/>
</dbReference>
<dbReference type="Gene3D" id="3.90.640.10">
    <property type="entry name" value="Actin, Chain A, domain 4"/>
    <property type="match status" value="1"/>
</dbReference>
<dbReference type="RefSeq" id="WP_162658077.1">
    <property type="nucleotide sequence ID" value="NZ_LR593887.1"/>
</dbReference>